<feature type="repeat" description="ANK" evidence="3">
    <location>
        <begin position="85"/>
        <end position="117"/>
    </location>
</feature>
<keyword evidence="5" id="KW-1185">Reference proteome</keyword>
<feature type="region of interest" description="Disordered" evidence="4">
    <location>
        <begin position="218"/>
        <end position="309"/>
    </location>
</feature>
<evidence type="ECO:0000313" key="5">
    <source>
        <dbReference type="Proteomes" id="UP000694843"/>
    </source>
</evidence>
<gene>
    <name evidence="6" type="primary">LOC108671306</name>
</gene>
<sequence length="309" mass="32279">MGCGSSALPVNPLDSVEETLKAIMNGSLPPEALDSVLNRSNVNTKFDIDDVKDLTPLIMATSAGNLPATKAVLALGPDLSVTDGEGNTALHIAVKADRPDLVTELITAGSNVNSKNEDGCPILRTAIIENEDPNILEKLLQAGAKTDYTEPEPPLQTAAEKGKIAHLQLLLQKHANPNGVKVKLPSGESVDLLTWATKGGHSSIVGILALGGNDDATDLPAVARDDEKDSKGKHSDGKDDEDDGKPADVSPKTTKTSSPANDDDSKRQGGDGAEHTSQHDEENDVQEATPAPKPDSSEPAEAMDASKPE</sequence>
<dbReference type="Gene3D" id="1.25.40.20">
    <property type="entry name" value="Ankyrin repeat-containing domain"/>
    <property type="match status" value="1"/>
</dbReference>
<dbReference type="InterPro" id="IPR036770">
    <property type="entry name" value="Ankyrin_rpt-contain_sf"/>
</dbReference>
<proteinExistence type="predicted"/>
<feature type="compositionally biased region" description="Polar residues" evidence="4">
    <location>
        <begin position="251"/>
        <end position="260"/>
    </location>
</feature>
<dbReference type="GeneID" id="108671306"/>
<evidence type="ECO:0000256" key="4">
    <source>
        <dbReference type="SAM" id="MobiDB-lite"/>
    </source>
</evidence>
<reference evidence="6" key="1">
    <citation type="submission" date="2025-08" db="UniProtKB">
        <authorList>
            <consortium name="RefSeq"/>
        </authorList>
    </citation>
    <scope>IDENTIFICATION</scope>
    <source>
        <tissue evidence="6">Whole organism</tissue>
    </source>
</reference>
<evidence type="ECO:0000256" key="3">
    <source>
        <dbReference type="PROSITE-ProRule" id="PRU00023"/>
    </source>
</evidence>
<dbReference type="AlphaFoldDB" id="A0A8B7NM61"/>
<evidence type="ECO:0000313" key="6">
    <source>
        <dbReference type="RefSeq" id="XP_018014311.1"/>
    </source>
</evidence>
<dbReference type="Proteomes" id="UP000694843">
    <property type="component" value="Unplaced"/>
</dbReference>
<protein>
    <submittedName>
        <fullName evidence="6">Serine/threonine-protein phosphatase 6 regulatory ankyrin repeat subunit C</fullName>
    </submittedName>
</protein>
<keyword evidence="2 3" id="KW-0040">ANK repeat</keyword>
<dbReference type="OrthoDB" id="10254927at2759"/>
<keyword evidence="1" id="KW-0677">Repeat</keyword>
<dbReference type="Pfam" id="PF12796">
    <property type="entry name" value="Ank_2"/>
    <property type="match status" value="1"/>
</dbReference>
<evidence type="ECO:0000256" key="2">
    <source>
        <dbReference type="ARBA" id="ARBA00023043"/>
    </source>
</evidence>
<feature type="compositionally biased region" description="Basic and acidic residues" evidence="4">
    <location>
        <begin position="263"/>
        <end position="280"/>
    </location>
</feature>
<dbReference type="SUPFAM" id="SSF48403">
    <property type="entry name" value="Ankyrin repeat"/>
    <property type="match status" value="1"/>
</dbReference>
<organism evidence="5 6">
    <name type="scientific">Hyalella azteca</name>
    <name type="common">Amphipod</name>
    <dbReference type="NCBI Taxonomy" id="294128"/>
    <lineage>
        <taxon>Eukaryota</taxon>
        <taxon>Metazoa</taxon>
        <taxon>Ecdysozoa</taxon>
        <taxon>Arthropoda</taxon>
        <taxon>Crustacea</taxon>
        <taxon>Multicrustacea</taxon>
        <taxon>Malacostraca</taxon>
        <taxon>Eumalacostraca</taxon>
        <taxon>Peracarida</taxon>
        <taxon>Amphipoda</taxon>
        <taxon>Senticaudata</taxon>
        <taxon>Talitrida</taxon>
        <taxon>Talitroidea</taxon>
        <taxon>Hyalellidae</taxon>
        <taxon>Hyalella</taxon>
    </lineage>
</organism>
<dbReference type="PANTHER" id="PTHR24198:SF165">
    <property type="entry name" value="ANKYRIN REPEAT-CONTAINING PROTEIN-RELATED"/>
    <property type="match status" value="1"/>
</dbReference>
<evidence type="ECO:0000256" key="1">
    <source>
        <dbReference type="ARBA" id="ARBA00022737"/>
    </source>
</evidence>
<dbReference type="PROSITE" id="PS50297">
    <property type="entry name" value="ANK_REP_REGION"/>
    <property type="match status" value="1"/>
</dbReference>
<accession>A0A8B7NM61</accession>
<dbReference type="PROSITE" id="PS50088">
    <property type="entry name" value="ANK_REPEAT"/>
    <property type="match status" value="1"/>
</dbReference>
<dbReference type="InterPro" id="IPR002110">
    <property type="entry name" value="Ankyrin_rpt"/>
</dbReference>
<dbReference type="PANTHER" id="PTHR24198">
    <property type="entry name" value="ANKYRIN REPEAT AND PROTEIN KINASE DOMAIN-CONTAINING PROTEIN"/>
    <property type="match status" value="1"/>
</dbReference>
<dbReference type="KEGG" id="hazt:108671306"/>
<name>A0A8B7NM61_HYAAZ</name>
<feature type="compositionally biased region" description="Basic and acidic residues" evidence="4">
    <location>
        <begin position="223"/>
        <end position="237"/>
    </location>
</feature>
<dbReference type="SMART" id="SM00248">
    <property type="entry name" value="ANK"/>
    <property type="match status" value="4"/>
</dbReference>
<dbReference type="RefSeq" id="XP_018014311.1">
    <property type="nucleotide sequence ID" value="XM_018158822.2"/>
</dbReference>